<organism evidence="3 4">
    <name type="scientific">Cajanus cajan</name>
    <name type="common">Pigeon pea</name>
    <name type="synonym">Cajanus indicus</name>
    <dbReference type="NCBI Taxonomy" id="3821"/>
    <lineage>
        <taxon>Eukaryota</taxon>
        <taxon>Viridiplantae</taxon>
        <taxon>Streptophyta</taxon>
        <taxon>Embryophyta</taxon>
        <taxon>Tracheophyta</taxon>
        <taxon>Spermatophyta</taxon>
        <taxon>Magnoliopsida</taxon>
        <taxon>eudicotyledons</taxon>
        <taxon>Gunneridae</taxon>
        <taxon>Pentapetalae</taxon>
        <taxon>rosids</taxon>
        <taxon>fabids</taxon>
        <taxon>Fabales</taxon>
        <taxon>Fabaceae</taxon>
        <taxon>Papilionoideae</taxon>
        <taxon>50 kb inversion clade</taxon>
        <taxon>NPAAA clade</taxon>
        <taxon>indigoferoid/millettioid clade</taxon>
        <taxon>Phaseoleae</taxon>
        <taxon>Cajanus</taxon>
    </lineage>
</organism>
<dbReference type="PROSITE" id="PS00028">
    <property type="entry name" value="ZINC_FINGER_C2H2_1"/>
    <property type="match status" value="1"/>
</dbReference>
<reference evidence="3" key="1">
    <citation type="journal article" date="2012" name="Nat. Biotechnol.">
        <title>Draft genome sequence of pigeonpea (Cajanus cajan), an orphan legume crop of resource-poor farmers.</title>
        <authorList>
            <person name="Varshney R.K."/>
            <person name="Chen W."/>
            <person name="Li Y."/>
            <person name="Bharti A.K."/>
            <person name="Saxena R.K."/>
            <person name="Schlueter J.A."/>
            <person name="Donoghue M.T."/>
            <person name="Azam S."/>
            <person name="Fan G."/>
            <person name="Whaley A.M."/>
            <person name="Farmer A.D."/>
            <person name="Sheridan J."/>
            <person name="Iwata A."/>
            <person name="Tuteja R."/>
            <person name="Penmetsa R.V."/>
            <person name="Wu W."/>
            <person name="Upadhyaya H.D."/>
            <person name="Yang S.P."/>
            <person name="Shah T."/>
            <person name="Saxena K.B."/>
            <person name="Michael T."/>
            <person name="McCombie W.R."/>
            <person name="Yang B."/>
            <person name="Zhang G."/>
            <person name="Yang H."/>
            <person name="Wang J."/>
            <person name="Spillane C."/>
            <person name="Cook D.R."/>
            <person name="May G.D."/>
            <person name="Xu X."/>
            <person name="Jackson S.A."/>
        </authorList>
    </citation>
    <scope>NUCLEOTIDE SEQUENCE [LARGE SCALE GENOMIC DNA]</scope>
</reference>
<gene>
    <name evidence="3" type="ORF">KK1_031078</name>
</gene>
<evidence type="ECO:0000313" key="3">
    <source>
        <dbReference type="EMBL" id="KYP47286.1"/>
    </source>
</evidence>
<feature type="domain" description="C2H2-type" evidence="2">
    <location>
        <begin position="43"/>
        <end position="70"/>
    </location>
</feature>
<accession>A0A151RXK5</accession>
<dbReference type="GO" id="GO:0005634">
    <property type="term" value="C:nucleus"/>
    <property type="evidence" value="ECO:0007669"/>
    <property type="project" value="TreeGrafter"/>
</dbReference>
<keyword evidence="1" id="KW-0862">Zinc</keyword>
<keyword evidence="4" id="KW-1185">Reference proteome</keyword>
<dbReference type="AlphaFoldDB" id="A0A151RXK5"/>
<sequence length="165" mass="18611">MSASENPIDESIEGKASSSRTLKLFGIPLTPPDYDYEVDIKRFKCHFCFREFANSQALGGHQNAHKRERKKTALSPFGTYRHNQRFTPPSPNAIMLPHGGSGPLVCPRGPWLSWDDAHHGVRFVRPMDGNDNGDDNGSDDVDLNLSLANTSSKFRDKELVRWRRT</sequence>
<proteinExistence type="predicted"/>
<dbReference type="SUPFAM" id="SSF57667">
    <property type="entry name" value="beta-beta-alpha zinc fingers"/>
    <property type="match status" value="1"/>
</dbReference>
<dbReference type="GO" id="GO:0009736">
    <property type="term" value="P:cytokinin-activated signaling pathway"/>
    <property type="evidence" value="ECO:0007669"/>
    <property type="project" value="TreeGrafter"/>
</dbReference>
<dbReference type="PANTHER" id="PTHR46353">
    <property type="entry name" value="ZINC FINGER PROTEIN 5"/>
    <property type="match status" value="1"/>
</dbReference>
<dbReference type="EMBL" id="KQ483532">
    <property type="protein sequence ID" value="KYP47286.1"/>
    <property type="molecule type" value="Genomic_DNA"/>
</dbReference>
<keyword evidence="1" id="KW-0863">Zinc-finger</keyword>
<dbReference type="GO" id="GO:0009740">
    <property type="term" value="P:gibberellic acid mediated signaling pathway"/>
    <property type="evidence" value="ECO:0007669"/>
    <property type="project" value="TreeGrafter"/>
</dbReference>
<dbReference type="PANTHER" id="PTHR46353:SF9">
    <property type="entry name" value="ZINC FINGER PROTEIN GIS3"/>
    <property type="match status" value="1"/>
</dbReference>
<evidence type="ECO:0000313" key="4">
    <source>
        <dbReference type="Proteomes" id="UP000075243"/>
    </source>
</evidence>
<dbReference type="STRING" id="3821.A0A151RXK5"/>
<dbReference type="GO" id="GO:0000976">
    <property type="term" value="F:transcription cis-regulatory region binding"/>
    <property type="evidence" value="ECO:0007669"/>
    <property type="project" value="TreeGrafter"/>
</dbReference>
<dbReference type="GO" id="GO:0008270">
    <property type="term" value="F:zinc ion binding"/>
    <property type="evidence" value="ECO:0007669"/>
    <property type="project" value="UniProtKB-KW"/>
</dbReference>
<name>A0A151RXK5_CAJCA</name>
<dbReference type="GO" id="GO:0003700">
    <property type="term" value="F:DNA-binding transcription factor activity"/>
    <property type="evidence" value="ECO:0007669"/>
    <property type="project" value="TreeGrafter"/>
</dbReference>
<dbReference type="Gramene" id="C.cajan_29500.t">
    <property type="protein sequence ID" value="C.cajan_29500.t.cds1"/>
    <property type="gene ID" value="C.cajan_29500"/>
</dbReference>
<dbReference type="Proteomes" id="UP000075243">
    <property type="component" value="Unassembled WGS sequence"/>
</dbReference>
<dbReference type="PROSITE" id="PS50157">
    <property type="entry name" value="ZINC_FINGER_C2H2_2"/>
    <property type="match status" value="1"/>
</dbReference>
<evidence type="ECO:0000256" key="1">
    <source>
        <dbReference type="PROSITE-ProRule" id="PRU00042"/>
    </source>
</evidence>
<dbReference type="OMA" id="KRFKCHF"/>
<dbReference type="GO" id="GO:0010090">
    <property type="term" value="P:trichome morphogenesis"/>
    <property type="evidence" value="ECO:0007669"/>
    <property type="project" value="InterPro"/>
</dbReference>
<dbReference type="InterPro" id="IPR013087">
    <property type="entry name" value="Znf_C2H2_type"/>
</dbReference>
<dbReference type="OrthoDB" id="772256at2759"/>
<keyword evidence="1" id="KW-0479">Metal-binding</keyword>
<evidence type="ECO:0000259" key="2">
    <source>
        <dbReference type="PROSITE" id="PS50157"/>
    </source>
</evidence>
<dbReference type="InterPro" id="IPR036236">
    <property type="entry name" value="Znf_C2H2_sf"/>
</dbReference>
<dbReference type="InterPro" id="IPR044299">
    <property type="entry name" value="GIS3/ZFP5/ZFP6"/>
</dbReference>
<protein>
    <submittedName>
        <fullName evidence="3">Zinc finger protein 6</fullName>
    </submittedName>
</protein>